<proteinExistence type="predicted"/>
<reference evidence="1" key="1">
    <citation type="submission" date="2021-03" db="EMBL/GenBank/DDBJ databases">
        <authorList>
            <person name="Lu T."/>
            <person name="Wang Q."/>
            <person name="Han X."/>
        </authorList>
    </citation>
    <scope>NUCLEOTIDE SEQUENCE</scope>
    <source>
        <strain evidence="1">WQ 2009</strain>
    </source>
</reference>
<evidence type="ECO:0000313" key="1">
    <source>
        <dbReference type="EMBL" id="MBP3943805.1"/>
    </source>
</evidence>
<evidence type="ECO:0000313" key="2">
    <source>
        <dbReference type="Proteomes" id="UP000679691"/>
    </source>
</evidence>
<protein>
    <submittedName>
        <fullName evidence="1">Uncharacterized protein</fullName>
    </submittedName>
</protein>
<accession>A0A8T4HC07</accession>
<keyword evidence="2" id="KW-1185">Reference proteome</keyword>
<organism evidence="1 2">
    <name type="scientific">Rhinopithecimicrobium faecis</name>
    <dbReference type="NCBI Taxonomy" id="2820698"/>
    <lineage>
        <taxon>Bacteria</taxon>
        <taxon>Pseudomonadati</taxon>
        <taxon>Bacteroidota</taxon>
        <taxon>Sphingobacteriia</taxon>
        <taxon>Sphingobacteriales</taxon>
        <taxon>Sphingobacteriaceae</taxon>
        <taxon>Rhinopithecimicrobium</taxon>
    </lineage>
</organism>
<sequence length="56" mass="6294">MNNLDLKKICVQELDTESMAMIEGGNAWRWLALPEFYDAVTDAWEGLKAGFKDGNS</sequence>
<comment type="caution">
    <text evidence="1">The sequence shown here is derived from an EMBL/GenBank/DDBJ whole genome shotgun (WGS) entry which is preliminary data.</text>
</comment>
<dbReference type="RefSeq" id="WP_353547305.1">
    <property type="nucleotide sequence ID" value="NZ_JAGKSB010000010.1"/>
</dbReference>
<dbReference type="EMBL" id="JAGKSB010000010">
    <property type="protein sequence ID" value="MBP3943805.1"/>
    <property type="molecule type" value="Genomic_DNA"/>
</dbReference>
<dbReference type="AlphaFoldDB" id="A0A8T4HC07"/>
<gene>
    <name evidence="1" type="ORF">J5U18_09540</name>
</gene>
<name>A0A8T4HC07_9SPHI</name>
<dbReference type="Proteomes" id="UP000679691">
    <property type="component" value="Unassembled WGS sequence"/>
</dbReference>